<name>A0A6A6PLJ2_9PEZI</name>
<dbReference type="PANTHER" id="PTHR42977">
    <property type="entry name" value="HYDROLASE-RELATED"/>
    <property type="match status" value="1"/>
</dbReference>
<dbReference type="GO" id="GO:0004301">
    <property type="term" value="F:epoxide hydrolase activity"/>
    <property type="evidence" value="ECO:0007669"/>
    <property type="project" value="TreeGrafter"/>
</dbReference>
<keyword evidence="4" id="KW-1185">Reference proteome</keyword>
<dbReference type="AlphaFoldDB" id="A0A6A6PLJ2"/>
<evidence type="ECO:0000313" key="4">
    <source>
        <dbReference type="Proteomes" id="UP000799767"/>
    </source>
</evidence>
<dbReference type="GeneID" id="54479304"/>
<dbReference type="OrthoDB" id="284184at2759"/>
<dbReference type="Pfam" id="PF00561">
    <property type="entry name" value="Abhydrolase_1"/>
    <property type="match status" value="1"/>
</dbReference>
<dbReference type="Gene3D" id="3.40.50.1820">
    <property type="entry name" value="alpha/beta hydrolase"/>
    <property type="match status" value="1"/>
</dbReference>
<keyword evidence="1 3" id="KW-0378">Hydrolase</keyword>
<feature type="domain" description="AB hydrolase-1" evidence="2">
    <location>
        <begin position="29"/>
        <end position="273"/>
    </location>
</feature>
<dbReference type="EMBL" id="MU001640">
    <property type="protein sequence ID" value="KAF2480343.1"/>
    <property type="molecule type" value="Genomic_DNA"/>
</dbReference>
<dbReference type="Proteomes" id="UP000799767">
    <property type="component" value="Unassembled WGS sequence"/>
</dbReference>
<proteinExistence type="predicted"/>
<reference evidence="3" key="1">
    <citation type="journal article" date="2020" name="Stud. Mycol.">
        <title>101 Dothideomycetes genomes: a test case for predicting lifestyles and emergence of pathogens.</title>
        <authorList>
            <person name="Haridas S."/>
            <person name="Albert R."/>
            <person name="Binder M."/>
            <person name="Bloem J."/>
            <person name="Labutti K."/>
            <person name="Salamov A."/>
            <person name="Andreopoulos B."/>
            <person name="Baker S."/>
            <person name="Barry K."/>
            <person name="Bills G."/>
            <person name="Bluhm B."/>
            <person name="Cannon C."/>
            <person name="Castanera R."/>
            <person name="Culley D."/>
            <person name="Daum C."/>
            <person name="Ezra D."/>
            <person name="Gonzalez J."/>
            <person name="Henrissat B."/>
            <person name="Kuo A."/>
            <person name="Liang C."/>
            <person name="Lipzen A."/>
            <person name="Lutzoni F."/>
            <person name="Magnuson J."/>
            <person name="Mondo S."/>
            <person name="Nolan M."/>
            <person name="Ohm R."/>
            <person name="Pangilinan J."/>
            <person name="Park H.-J."/>
            <person name="Ramirez L."/>
            <person name="Alfaro M."/>
            <person name="Sun H."/>
            <person name="Tritt A."/>
            <person name="Yoshinaga Y."/>
            <person name="Zwiers L.-H."/>
            <person name="Turgeon B."/>
            <person name="Goodwin S."/>
            <person name="Spatafora J."/>
            <person name="Crous P."/>
            <person name="Grigoriev I."/>
        </authorList>
    </citation>
    <scope>NUCLEOTIDE SEQUENCE</scope>
    <source>
        <strain evidence="3">CBS 113389</strain>
    </source>
</reference>
<evidence type="ECO:0000259" key="2">
    <source>
        <dbReference type="Pfam" id="PF00561"/>
    </source>
</evidence>
<organism evidence="3 4">
    <name type="scientific">Neohortaea acidophila</name>
    <dbReference type="NCBI Taxonomy" id="245834"/>
    <lineage>
        <taxon>Eukaryota</taxon>
        <taxon>Fungi</taxon>
        <taxon>Dikarya</taxon>
        <taxon>Ascomycota</taxon>
        <taxon>Pezizomycotina</taxon>
        <taxon>Dothideomycetes</taxon>
        <taxon>Dothideomycetidae</taxon>
        <taxon>Mycosphaerellales</taxon>
        <taxon>Teratosphaeriaceae</taxon>
        <taxon>Neohortaea</taxon>
    </lineage>
</organism>
<dbReference type="InterPro" id="IPR029058">
    <property type="entry name" value="AB_hydrolase_fold"/>
</dbReference>
<evidence type="ECO:0000313" key="3">
    <source>
        <dbReference type="EMBL" id="KAF2480343.1"/>
    </source>
</evidence>
<accession>A0A6A6PLJ2</accession>
<dbReference type="SUPFAM" id="SSF53474">
    <property type="entry name" value="alpha/beta-Hydrolases"/>
    <property type="match status" value="1"/>
</dbReference>
<dbReference type="PANTHER" id="PTHR42977:SF3">
    <property type="entry name" value="AB HYDROLASE-1 DOMAIN-CONTAINING PROTEIN"/>
    <property type="match status" value="1"/>
</dbReference>
<protein>
    <submittedName>
        <fullName evidence="3">Alpha/Beta hydrolase protein</fullName>
    </submittedName>
</protein>
<dbReference type="RefSeq" id="XP_033586913.1">
    <property type="nucleotide sequence ID" value="XM_033738302.1"/>
</dbReference>
<gene>
    <name evidence="3" type="ORF">BDY17DRAFT_36438</name>
</gene>
<dbReference type="InterPro" id="IPR000073">
    <property type="entry name" value="AB_hydrolase_1"/>
</dbReference>
<evidence type="ECO:0000256" key="1">
    <source>
        <dbReference type="ARBA" id="ARBA00022801"/>
    </source>
</evidence>
<sequence>MPAVLHKTAQVDGVKIFYREAGSPSSPGLLLLHGHASASHTFRNIIPGLADSFHVVAPDYPGFGNSDRPDAKSYTYTFENIAKTLEKLTEQIGVTKYYLYIFDFGGPIGGWMFEHHPDKVLGLFTQSGNLYVEGISEDIGKQLGGLWKDPHGQAAIDGVKHILEPHGIAWAYTNIPNPERVAPEAPDLDAYYTTRPGAQEIQLDLLRDYQNVPPKYGDWQKLIREHKPKIVARWGEHDPFFRPPGAEAFKTDSPNADVKIIPDGGHFLNETHPEEIIAGLKKLLA</sequence>
<dbReference type="InterPro" id="IPR051340">
    <property type="entry name" value="Haloalkane_dehalogenase"/>
</dbReference>